<dbReference type="Proteomes" id="UP000295252">
    <property type="component" value="Unassembled WGS sequence"/>
</dbReference>
<name>A0A068VGK4_COFCA</name>
<dbReference type="Gramene" id="CDP19856">
    <property type="protein sequence ID" value="CDP19856"/>
    <property type="gene ID" value="GSCOC_T00007048001"/>
</dbReference>
<proteinExistence type="predicted"/>
<evidence type="ECO:0000313" key="2">
    <source>
        <dbReference type="Proteomes" id="UP000295252"/>
    </source>
</evidence>
<dbReference type="InParanoid" id="A0A068VGK4"/>
<reference evidence="2" key="1">
    <citation type="journal article" date="2014" name="Science">
        <title>The coffee genome provides insight into the convergent evolution of caffeine biosynthesis.</title>
        <authorList>
            <person name="Denoeud F."/>
            <person name="Carretero-Paulet L."/>
            <person name="Dereeper A."/>
            <person name="Droc G."/>
            <person name="Guyot R."/>
            <person name="Pietrella M."/>
            <person name="Zheng C."/>
            <person name="Alberti A."/>
            <person name="Anthony F."/>
            <person name="Aprea G."/>
            <person name="Aury J.M."/>
            <person name="Bento P."/>
            <person name="Bernard M."/>
            <person name="Bocs S."/>
            <person name="Campa C."/>
            <person name="Cenci A."/>
            <person name="Combes M.C."/>
            <person name="Crouzillat D."/>
            <person name="Da Silva C."/>
            <person name="Daddiego L."/>
            <person name="De Bellis F."/>
            <person name="Dussert S."/>
            <person name="Garsmeur O."/>
            <person name="Gayraud T."/>
            <person name="Guignon V."/>
            <person name="Jahn K."/>
            <person name="Jamilloux V."/>
            <person name="Joet T."/>
            <person name="Labadie K."/>
            <person name="Lan T."/>
            <person name="Leclercq J."/>
            <person name="Lepelley M."/>
            <person name="Leroy T."/>
            <person name="Li L.T."/>
            <person name="Librado P."/>
            <person name="Lopez L."/>
            <person name="Munoz A."/>
            <person name="Noel B."/>
            <person name="Pallavicini A."/>
            <person name="Perrotta G."/>
            <person name="Poncet V."/>
            <person name="Pot D."/>
            <person name="Priyono X."/>
            <person name="Rigoreau M."/>
            <person name="Rouard M."/>
            <person name="Rozas J."/>
            <person name="Tranchant-Dubreuil C."/>
            <person name="VanBuren R."/>
            <person name="Zhang Q."/>
            <person name="Andrade A.C."/>
            <person name="Argout X."/>
            <person name="Bertrand B."/>
            <person name="de Kochko A."/>
            <person name="Graziosi G."/>
            <person name="Henry R.J."/>
            <person name="Jayarama X."/>
            <person name="Ming R."/>
            <person name="Nagai C."/>
            <person name="Rounsley S."/>
            <person name="Sankoff D."/>
            <person name="Giuliano G."/>
            <person name="Albert V.A."/>
            <person name="Wincker P."/>
            <person name="Lashermes P."/>
        </authorList>
    </citation>
    <scope>NUCLEOTIDE SEQUENCE [LARGE SCALE GENOMIC DNA]</scope>
    <source>
        <strain evidence="2">cv. DH200-94</strain>
    </source>
</reference>
<gene>
    <name evidence="1" type="ORF">GSCOC_T00007048001</name>
</gene>
<protein>
    <submittedName>
        <fullName evidence="1">DH200=94 genomic scaffold, scaffold_732</fullName>
    </submittedName>
</protein>
<dbReference type="EMBL" id="HG739816">
    <property type="protein sequence ID" value="CDP19856.1"/>
    <property type="molecule type" value="Genomic_DNA"/>
</dbReference>
<dbReference type="AlphaFoldDB" id="A0A068VGK4"/>
<organism evidence="1 2">
    <name type="scientific">Coffea canephora</name>
    <name type="common">Robusta coffee</name>
    <dbReference type="NCBI Taxonomy" id="49390"/>
    <lineage>
        <taxon>Eukaryota</taxon>
        <taxon>Viridiplantae</taxon>
        <taxon>Streptophyta</taxon>
        <taxon>Embryophyta</taxon>
        <taxon>Tracheophyta</taxon>
        <taxon>Spermatophyta</taxon>
        <taxon>Magnoliopsida</taxon>
        <taxon>eudicotyledons</taxon>
        <taxon>Gunneridae</taxon>
        <taxon>Pentapetalae</taxon>
        <taxon>asterids</taxon>
        <taxon>lamiids</taxon>
        <taxon>Gentianales</taxon>
        <taxon>Rubiaceae</taxon>
        <taxon>Ixoroideae</taxon>
        <taxon>Gardenieae complex</taxon>
        <taxon>Bertiereae - Coffeeae clade</taxon>
        <taxon>Coffeeae</taxon>
        <taxon>Coffea</taxon>
    </lineage>
</organism>
<keyword evidence="2" id="KW-1185">Reference proteome</keyword>
<accession>A0A068VGK4</accession>
<evidence type="ECO:0000313" key="1">
    <source>
        <dbReference type="EMBL" id="CDP19856.1"/>
    </source>
</evidence>
<sequence>MSPPFLFLFLINSKWPVNFLISISLVPHFPRFHIHASYNLSRRRRRKATQNRGRIQYKYFDPGLKDLTH</sequence>